<dbReference type="PANTHER" id="PTHR11003:SF257">
    <property type="entry name" value="POTASSIUM CHANNEL DOMAIN-CONTAINING PROTEIN"/>
    <property type="match status" value="1"/>
</dbReference>
<dbReference type="Gene3D" id="1.10.287.70">
    <property type="match status" value="1"/>
</dbReference>
<feature type="transmembrane region" description="Helical" evidence="10">
    <location>
        <begin position="49"/>
        <end position="77"/>
    </location>
</feature>
<feature type="transmembrane region" description="Helical" evidence="10">
    <location>
        <begin position="415"/>
        <end position="437"/>
    </location>
</feature>
<dbReference type="AlphaFoldDB" id="A0A4C1UYG0"/>
<keyword evidence="5 8" id="KW-0406">Ion transport</keyword>
<evidence type="ECO:0000256" key="2">
    <source>
        <dbReference type="ARBA" id="ARBA00022448"/>
    </source>
</evidence>
<keyword evidence="13" id="KW-1185">Reference proteome</keyword>
<evidence type="ECO:0000313" key="12">
    <source>
        <dbReference type="EMBL" id="GBP31309.1"/>
    </source>
</evidence>
<evidence type="ECO:0000256" key="7">
    <source>
        <dbReference type="ARBA" id="ARBA00023303"/>
    </source>
</evidence>
<dbReference type="GO" id="GO:0015271">
    <property type="term" value="F:outward rectifier potassium channel activity"/>
    <property type="evidence" value="ECO:0007669"/>
    <property type="project" value="TreeGrafter"/>
</dbReference>
<evidence type="ECO:0000256" key="6">
    <source>
        <dbReference type="ARBA" id="ARBA00023136"/>
    </source>
</evidence>
<accession>A0A4C1UYG0</accession>
<keyword evidence="4 10" id="KW-1133">Transmembrane helix</keyword>
<dbReference type="GO" id="GO:0030322">
    <property type="term" value="P:stabilization of membrane potential"/>
    <property type="evidence" value="ECO:0007669"/>
    <property type="project" value="TreeGrafter"/>
</dbReference>
<evidence type="ECO:0000313" key="13">
    <source>
        <dbReference type="Proteomes" id="UP000299102"/>
    </source>
</evidence>
<feature type="transmembrane region" description="Helical" evidence="10">
    <location>
        <begin position="386"/>
        <end position="403"/>
    </location>
</feature>
<dbReference type="Pfam" id="PF07885">
    <property type="entry name" value="Ion_trans_2"/>
    <property type="match status" value="2"/>
</dbReference>
<keyword evidence="7 8" id="KW-0407">Ion channel</keyword>
<feature type="domain" description="Potassium channel" evidence="11">
    <location>
        <begin position="363"/>
        <end position="439"/>
    </location>
</feature>
<gene>
    <name evidence="12" type="primary">Kcnk18</name>
    <name evidence="12" type="ORF">EVAR_31434_1</name>
</gene>
<evidence type="ECO:0000256" key="3">
    <source>
        <dbReference type="ARBA" id="ARBA00022692"/>
    </source>
</evidence>
<feature type="transmembrane region" description="Helical" evidence="10">
    <location>
        <begin position="220"/>
        <end position="241"/>
    </location>
</feature>
<evidence type="ECO:0000256" key="8">
    <source>
        <dbReference type="RuleBase" id="RU003857"/>
    </source>
</evidence>
<dbReference type="PANTHER" id="PTHR11003">
    <property type="entry name" value="POTASSIUM CHANNEL, SUBFAMILY K"/>
    <property type="match status" value="1"/>
</dbReference>
<evidence type="ECO:0000259" key="11">
    <source>
        <dbReference type="Pfam" id="PF07885"/>
    </source>
</evidence>
<dbReference type="InterPro" id="IPR013099">
    <property type="entry name" value="K_chnl_dom"/>
</dbReference>
<feature type="transmembrane region" description="Helical" evidence="10">
    <location>
        <begin position="352"/>
        <end position="374"/>
    </location>
</feature>
<keyword evidence="2 8" id="KW-0813">Transport</keyword>
<dbReference type="OrthoDB" id="297496at2759"/>
<dbReference type="GO" id="GO:0005886">
    <property type="term" value="C:plasma membrane"/>
    <property type="evidence" value="ECO:0007669"/>
    <property type="project" value="TreeGrafter"/>
</dbReference>
<reference evidence="12 13" key="1">
    <citation type="journal article" date="2019" name="Commun. Biol.">
        <title>The bagworm genome reveals a unique fibroin gene that provides high tensile strength.</title>
        <authorList>
            <person name="Kono N."/>
            <person name="Nakamura H."/>
            <person name="Ohtoshi R."/>
            <person name="Tomita M."/>
            <person name="Numata K."/>
            <person name="Arakawa K."/>
        </authorList>
    </citation>
    <scope>NUCLEOTIDE SEQUENCE [LARGE SCALE GENOMIC DNA]</scope>
</reference>
<dbReference type="STRING" id="151549.A0A4C1UYG0"/>
<evidence type="ECO:0000256" key="1">
    <source>
        <dbReference type="ARBA" id="ARBA00004141"/>
    </source>
</evidence>
<keyword evidence="3 8" id="KW-0812">Transmembrane</keyword>
<comment type="similarity">
    <text evidence="8">Belongs to the two pore domain potassium channel (TC 1.A.1.8) family.</text>
</comment>
<evidence type="ECO:0000256" key="10">
    <source>
        <dbReference type="SAM" id="Phobius"/>
    </source>
</evidence>
<protein>
    <submittedName>
        <fullName evidence="12">Potassium channel subfamily K member 18</fullName>
    </submittedName>
</protein>
<comment type="caution">
    <text evidence="12">The sequence shown here is derived from an EMBL/GenBank/DDBJ whole genome shotgun (WGS) entry which is preliminary data.</text>
</comment>
<keyword evidence="6 10" id="KW-0472">Membrane</keyword>
<name>A0A4C1UYG0_EUMVA</name>
<dbReference type="EMBL" id="BGZK01000244">
    <property type="protein sequence ID" value="GBP31309.1"/>
    <property type="molecule type" value="Genomic_DNA"/>
</dbReference>
<organism evidence="12 13">
    <name type="scientific">Eumeta variegata</name>
    <name type="common">Bagworm moth</name>
    <name type="synonym">Eumeta japonica</name>
    <dbReference type="NCBI Taxonomy" id="151549"/>
    <lineage>
        <taxon>Eukaryota</taxon>
        <taxon>Metazoa</taxon>
        <taxon>Ecdysozoa</taxon>
        <taxon>Arthropoda</taxon>
        <taxon>Hexapoda</taxon>
        <taxon>Insecta</taxon>
        <taxon>Pterygota</taxon>
        <taxon>Neoptera</taxon>
        <taxon>Endopterygota</taxon>
        <taxon>Lepidoptera</taxon>
        <taxon>Glossata</taxon>
        <taxon>Ditrysia</taxon>
        <taxon>Tineoidea</taxon>
        <taxon>Psychidae</taxon>
        <taxon>Oiketicinae</taxon>
        <taxon>Eumeta</taxon>
    </lineage>
</organism>
<comment type="subcellular location">
    <subcellularLocation>
        <location evidence="1">Membrane</location>
        <topology evidence="1">Multi-pass membrane protein</topology>
    </subcellularLocation>
</comment>
<dbReference type="PRINTS" id="PR01333">
    <property type="entry name" value="2POREKCHANEL"/>
</dbReference>
<evidence type="ECO:0000256" key="4">
    <source>
        <dbReference type="ARBA" id="ARBA00022989"/>
    </source>
</evidence>
<dbReference type="GO" id="GO:0022841">
    <property type="term" value="F:potassium ion leak channel activity"/>
    <property type="evidence" value="ECO:0007669"/>
    <property type="project" value="TreeGrafter"/>
</dbReference>
<dbReference type="InterPro" id="IPR003280">
    <property type="entry name" value="2pore_dom_K_chnl"/>
</dbReference>
<dbReference type="SUPFAM" id="SSF81324">
    <property type="entry name" value="Voltage-gated potassium channels"/>
    <property type="match status" value="2"/>
</dbReference>
<feature type="domain" description="Potassium channel" evidence="11">
    <location>
        <begin position="185"/>
        <end position="242"/>
    </location>
</feature>
<feature type="region of interest" description="Disordered" evidence="9">
    <location>
        <begin position="1"/>
        <end position="26"/>
    </location>
</feature>
<evidence type="ECO:0000256" key="9">
    <source>
        <dbReference type="SAM" id="MobiDB-lite"/>
    </source>
</evidence>
<sequence>MEKSGKQKNYNNGKYKKSKKPENYCRSDDDADTTCCFCIKTKKNKKKGLIAGCVTNLGIFVLLLAYTLLGAFIFLAIEGSAAKVHQKTLAATSYQANQKVAPDISKLNDSISQASAELRSQTVESIWEITVSLNILYKENWTKLAAQEIARFQEKLFTRVAADVTAQYGGARALESVLASITDDYEWNFAKAFLYSLTVLTTIGYGSVAPKTSLGKAVTIGYAVIGIPLTLLYLSVVGALLSRLARSVFSRALCCCLCTKCGYCCLDERTMTDKERKEKVKRQVDYHSQTLHLQEPYYVRSPSGTIISASQAHGASANTAKDKSQSLSFLRDCDSLSCTDTDSKVSLRGLTILAPVVLCLCAIFAYIFFGAFILHQIEGWSLIDGIYFCFMSLSTIGFGHLAPGATQKNGASTGTVWFCSIYIMTGLALTAMCFNVLHDEIVHRLRHHEKLAKVETVVGMDEPPLPEVLHHVSGMRCEGGAIRRTTFNQKEHKTEHLTSM</sequence>
<evidence type="ECO:0000256" key="5">
    <source>
        <dbReference type="ARBA" id="ARBA00023065"/>
    </source>
</evidence>
<dbReference type="Proteomes" id="UP000299102">
    <property type="component" value="Unassembled WGS sequence"/>
</dbReference>
<proteinExistence type="inferred from homology"/>
<feature type="transmembrane region" description="Helical" evidence="10">
    <location>
        <begin position="192"/>
        <end position="208"/>
    </location>
</feature>